<keyword evidence="1" id="KW-0479">Metal-binding</keyword>
<accession>A0A9P4PZI2</accession>
<dbReference type="PROSITE" id="PS50089">
    <property type="entry name" value="ZF_RING_2"/>
    <property type="match status" value="1"/>
</dbReference>
<dbReference type="GO" id="GO:0012505">
    <property type="term" value="C:endomembrane system"/>
    <property type="evidence" value="ECO:0007669"/>
    <property type="project" value="TreeGrafter"/>
</dbReference>
<dbReference type="SUPFAM" id="SSF57850">
    <property type="entry name" value="RING/U-box"/>
    <property type="match status" value="1"/>
</dbReference>
<sequence>MPHPSINTTNFHQKDYDLERDKLLSTGAMDTENYARDEFLANGLLDLRDSRTTALSDPERLCPICITPLDTSTPAGLDDLRVIVRCGHFFHNSCLSPWLNLPTARMATCPMCRTELFPNPEYFSRAQSVHGTPRIDEDSARIEELMMQSRPLVMRLQAMRRLLWSLRARGETVPQAVVDEIERTRGQIEELEGQVIAVGAEIHWLSGV</sequence>
<dbReference type="PANTHER" id="PTHR22763:SF162">
    <property type="entry name" value="TRANSMEMBRANE E3 UBIQUITIN-PROTEIN LIGASE 1"/>
    <property type="match status" value="1"/>
</dbReference>
<dbReference type="PANTHER" id="PTHR22763">
    <property type="entry name" value="RING ZINC FINGER PROTEIN"/>
    <property type="match status" value="1"/>
</dbReference>
<dbReference type="InterPro" id="IPR001841">
    <property type="entry name" value="Znf_RING"/>
</dbReference>
<dbReference type="EMBL" id="MU001492">
    <property type="protein sequence ID" value="KAF2452058.1"/>
    <property type="molecule type" value="Genomic_DNA"/>
</dbReference>
<dbReference type="GO" id="GO:0061630">
    <property type="term" value="F:ubiquitin protein ligase activity"/>
    <property type="evidence" value="ECO:0007669"/>
    <property type="project" value="TreeGrafter"/>
</dbReference>
<evidence type="ECO:0000259" key="5">
    <source>
        <dbReference type="PROSITE" id="PS50089"/>
    </source>
</evidence>
<dbReference type="GO" id="GO:0043161">
    <property type="term" value="P:proteasome-mediated ubiquitin-dependent protein catabolic process"/>
    <property type="evidence" value="ECO:0007669"/>
    <property type="project" value="TreeGrafter"/>
</dbReference>
<proteinExistence type="predicted"/>
<feature type="domain" description="RING-type" evidence="5">
    <location>
        <begin position="62"/>
        <end position="113"/>
    </location>
</feature>
<dbReference type="AlphaFoldDB" id="A0A9P4PZI2"/>
<evidence type="ECO:0000256" key="4">
    <source>
        <dbReference type="PROSITE-ProRule" id="PRU00175"/>
    </source>
</evidence>
<dbReference type="Pfam" id="PF13639">
    <property type="entry name" value="zf-RING_2"/>
    <property type="match status" value="1"/>
</dbReference>
<organism evidence="6 7">
    <name type="scientific">Karstenula rhodostoma CBS 690.94</name>
    <dbReference type="NCBI Taxonomy" id="1392251"/>
    <lineage>
        <taxon>Eukaryota</taxon>
        <taxon>Fungi</taxon>
        <taxon>Dikarya</taxon>
        <taxon>Ascomycota</taxon>
        <taxon>Pezizomycotina</taxon>
        <taxon>Dothideomycetes</taxon>
        <taxon>Pleosporomycetidae</taxon>
        <taxon>Pleosporales</taxon>
        <taxon>Massarineae</taxon>
        <taxon>Didymosphaeriaceae</taxon>
        <taxon>Karstenula</taxon>
    </lineage>
</organism>
<gene>
    <name evidence="6" type="ORF">P171DRAFT_426458</name>
</gene>
<evidence type="ECO:0000256" key="2">
    <source>
        <dbReference type="ARBA" id="ARBA00022771"/>
    </source>
</evidence>
<dbReference type="InterPro" id="IPR013083">
    <property type="entry name" value="Znf_RING/FYVE/PHD"/>
</dbReference>
<dbReference type="SMART" id="SM00184">
    <property type="entry name" value="RING"/>
    <property type="match status" value="1"/>
</dbReference>
<protein>
    <recommendedName>
        <fullName evidence="5">RING-type domain-containing protein</fullName>
    </recommendedName>
</protein>
<name>A0A9P4PZI2_9PLEO</name>
<keyword evidence="7" id="KW-1185">Reference proteome</keyword>
<comment type="caution">
    <text evidence="6">The sequence shown here is derived from an EMBL/GenBank/DDBJ whole genome shotgun (WGS) entry which is preliminary data.</text>
</comment>
<evidence type="ECO:0000256" key="3">
    <source>
        <dbReference type="ARBA" id="ARBA00022833"/>
    </source>
</evidence>
<dbReference type="InterPro" id="IPR050731">
    <property type="entry name" value="HRD1_E3_ubiq-ligases"/>
</dbReference>
<reference evidence="6" key="1">
    <citation type="journal article" date="2020" name="Stud. Mycol.">
        <title>101 Dothideomycetes genomes: a test case for predicting lifestyles and emergence of pathogens.</title>
        <authorList>
            <person name="Haridas S."/>
            <person name="Albert R."/>
            <person name="Binder M."/>
            <person name="Bloem J."/>
            <person name="Labutti K."/>
            <person name="Salamov A."/>
            <person name="Andreopoulos B."/>
            <person name="Baker S."/>
            <person name="Barry K."/>
            <person name="Bills G."/>
            <person name="Bluhm B."/>
            <person name="Cannon C."/>
            <person name="Castanera R."/>
            <person name="Culley D."/>
            <person name="Daum C."/>
            <person name="Ezra D."/>
            <person name="Gonzalez J."/>
            <person name="Henrissat B."/>
            <person name="Kuo A."/>
            <person name="Liang C."/>
            <person name="Lipzen A."/>
            <person name="Lutzoni F."/>
            <person name="Magnuson J."/>
            <person name="Mondo S."/>
            <person name="Nolan M."/>
            <person name="Ohm R."/>
            <person name="Pangilinan J."/>
            <person name="Park H.-J."/>
            <person name="Ramirez L."/>
            <person name="Alfaro M."/>
            <person name="Sun H."/>
            <person name="Tritt A."/>
            <person name="Yoshinaga Y."/>
            <person name="Zwiers L.-H."/>
            <person name="Turgeon B."/>
            <person name="Goodwin S."/>
            <person name="Spatafora J."/>
            <person name="Crous P."/>
            <person name="Grigoriev I."/>
        </authorList>
    </citation>
    <scope>NUCLEOTIDE SEQUENCE</scope>
    <source>
        <strain evidence="6">CBS 690.94</strain>
    </source>
</reference>
<keyword evidence="3" id="KW-0862">Zinc</keyword>
<keyword evidence="2 4" id="KW-0863">Zinc-finger</keyword>
<dbReference type="OrthoDB" id="3801318at2759"/>
<dbReference type="Proteomes" id="UP000799764">
    <property type="component" value="Unassembled WGS sequence"/>
</dbReference>
<evidence type="ECO:0000313" key="7">
    <source>
        <dbReference type="Proteomes" id="UP000799764"/>
    </source>
</evidence>
<evidence type="ECO:0000256" key="1">
    <source>
        <dbReference type="ARBA" id="ARBA00022723"/>
    </source>
</evidence>
<dbReference type="Gene3D" id="3.30.40.10">
    <property type="entry name" value="Zinc/RING finger domain, C3HC4 (zinc finger)"/>
    <property type="match status" value="1"/>
</dbReference>
<evidence type="ECO:0000313" key="6">
    <source>
        <dbReference type="EMBL" id="KAF2452058.1"/>
    </source>
</evidence>
<dbReference type="GO" id="GO:0008270">
    <property type="term" value="F:zinc ion binding"/>
    <property type="evidence" value="ECO:0007669"/>
    <property type="project" value="UniProtKB-KW"/>
</dbReference>